<dbReference type="AlphaFoldDB" id="A0A9P4PU75"/>
<protein>
    <submittedName>
        <fullName evidence="9">MFS general substrate transporter</fullName>
    </submittedName>
</protein>
<dbReference type="OrthoDB" id="10021397at2759"/>
<dbReference type="EMBL" id="MU001495">
    <property type="protein sequence ID" value="KAF2449024.1"/>
    <property type="molecule type" value="Genomic_DNA"/>
</dbReference>
<dbReference type="InterPro" id="IPR020846">
    <property type="entry name" value="MFS_dom"/>
</dbReference>
<evidence type="ECO:0000259" key="8">
    <source>
        <dbReference type="PROSITE" id="PS50850"/>
    </source>
</evidence>
<feature type="transmembrane region" description="Helical" evidence="7">
    <location>
        <begin position="507"/>
        <end position="525"/>
    </location>
</feature>
<keyword evidence="6" id="KW-0325">Glycoprotein</keyword>
<dbReference type="PROSITE" id="PS50850">
    <property type="entry name" value="MFS"/>
    <property type="match status" value="1"/>
</dbReference>
<dbReference type="GO" id="GO:0005886">
    <property type="term" value="C:plasma membrane"/>
    <property type="evidence" value="ECO:0007669"/>
    <property type="project" value="TreeGrafter"/>
</dbReference>
<dbReference type="GO" id="GO:0022857">
    <property type="term" value="F:transmembrane transporter activity"/>
    <property type="evidence" value="ECO:0007669"/>
    <property type="project" value="InterPro"/>
</dbReference>
<dbReference type="Proteomes" id="UP000799764">
    <property type="component" value="Unassembled WGS sequence"/>
</dbReference>
<feature type="domain" description="Major facilitator superfamily (MFS) profile" evidence="8">
    <location>
        <begin position="41"/>
        <end position="534"/>
    </location>
</feature>
<evidence type="ECO:0000313" key="10">
    <source>
        <dbReference type="Proteomes" id="UP000799764"/>
    </source>
</evidence>
<organism evidence="9 10">
    <name type="scientific">Karstenula rhodostoma CBS 690.94</name>
    <dbReference type="NCBI Taxonomy" id="1392251"/>
    <lineage>
        <taxon>Eukaryota</taxon>
        <taxon>Fungi</taxon>
        <taxon>Dikarya</taxon>
        <taxon>Ascomycota</taxon>
        <taxon>Pezizomycotina</taxon>
        <taxon>Dothideomycetes</taxon>
        <taxon>Pleosporomycetidae</taxon>
        <taxon>Pleosporales</taxon>
        <taxon>Massarineae</taxon>
        <taxon>Didymosphaeriaceae</taxon>
        <taxon>Karstenula</taxon>
    </lineage>
</organism>
<dbReference type="InterPro" id="IPR011701">
    <property type="entry name" value="MFS"/>
</dbReference>
<dbReference type="Gene3D" id="1.20.1720.10">
    <property type="entry name" value="Multidrug resistance protein D"/>
    <property type="match status" value="1"/>
</dbReference>
<evidence type="ECO:0000256" key="6">
    <source>
        <dbReference type="ARBA" id="ARBA00023180"/>
    </source>
</evidence>
<evidence type="ECO:0000256" key="1">
    <source>
        <dbReference type="ARBA" id="ARBA00004141"/>
    </source>
</evidence>
<feature type="transmembrane region" description="Helical" evidence="7">
    <location>
        <begin position="304"/>
        <end position="326"/>
    </location>
</feature>
<evidence type="ECO:0000256" key="2">
    <source>
        <dbReference type="ARBA" id="ARBA00022448"/>
    </source>
</evidence>
<comment type="subcellular location">
    <subcellularLocation>
        <location evidence="1">Membrane</location>
        <topology evidence="1">Multi-pass membrane protein</topology>
    </subcellularLocation>
</comment>
<dbReference type="Gene3D" id="1.20.1250.20">
    <property type="entry name" value="MFS general substrate transporter like domains"/>
    <property type="match status" value="1"/>
</dbReference>
<sequence length="547" mass="59133">MAAPPSSLAVEHAEKTLAAEGPDTEKNVTTPASRSANWRFSLTMVSVCLMAFVASIGSSIATALPHISNELQAGQSYVWIASIYMFAQTAVQPPCAQLCNIFGRKNPMIVSVLMFAAGSAVAASSKTTVALIVGRLVQGLASGCIMMLSELIVCDLVPLRERGKYVGFVLTAIALGTVVGPITSGALAEHHWRWIFYMNIPVCGIILVILVLFVNLRYNKEPSWAKAISRIDWVGNTLFCGSACSIMLGIIPAGNSHPWSSWRTISPIVIGGVCWIATVVFEGSKFCREPAIPPRLFTNRTSAAGFFMSFMTSICLQWAGFFWPVYFQMRGASPLKSAIDLLPFLLFLLPVAGISGAVMSKIGRYRPLHAVGFVLIILGLGLNTLLKPRTPTGVWIVLQMINATGQGLVIPTLLPAIMAALAESDTAVATGVFSFLRSFGYVWGIVLSSIIFNNEVTKSVWRIEDSTVRTIFNGGQAYEKISGGYIETLSPATLSEVLSIYNESLKTIWWAAVAFGCVGAFGVLIEKHIPLRQKLDTEYGLDDAQVR</sequence>
<feature type="transmembrane region" description="Helical" evidence="7">
    <location>
        <begin position="42"/>
        <end position="64"/>
    </location>
</feature>
<dbReference type="PANTHER" id="PTHR23501:SF187">
    <property type="entry name" value="MAJOR FACILITATOR SUPERFAMILY (MFS) PROFILE DOMAIN-CONTAINING PROTEIN"/>
    <property type="match status" value="1"/>
</dbReference>
<evidence type="ECO:0000256" key="3">
    <source>
        <dbReference type="ARBA" id="ARBA00022692"/>
    </source>
</evidence>
<gene>
    <name evidence="9" type="ORF">P171DRAFT_461639</name>
</gene>
<accession>A0A9P4PU75</accession>
<comment type="caution">
    <text evidence="9">The sequence shown here is derived from an EMBL/GenBank/DDBJ whole genome shotgun (WGS) entry which is preliminary data.</text>
</comment>
<reference evidence="9" key="1">
    <citation type="journal article" date="2020" name="Stud. Mycol.">
        <title>101 Dothideomycetes genomes: a test case for predicting lifestyles and emergence of pathogens.</title>
        <authorList>
            <person name="Haridas S."/>
            <person name="Albert R."/>
            <person name="Binder M."/>
            <person name="Bloem J."/>
            <person name="Labutti K."/>
            <person name="Salamov A."/>
            <person name="Andreopoulos B."/>
            <person name="Baker S."/>
            <person name="Barry K."/>
            <person name="Bills G."/>
            <person name="Bluhm B."/>
            <person name="Cannon C."/>
            <person name="Castanera R."/>
            <person name="Culley D."/>
            <person name="Daum C."/>
            <person name="Ezra D."/>
            <person name="Gonzalez J."/>
            <person name="Henrissat B."/>
            <person name="Kuo A."/>
            <person name="Liang C."/>
            <person name="Lipzen A."/>
            <person name="Lutzoni F."/>
            <person name="Magnuson J."/>
            <person name="Mondo S."/>
            <person name="Nolan M."/>
            <person name="Ohm R."/>
            <person name="Pangilinan J."/>
            <person name="Park H.-J."/>
            <person name="Ramirez L."/>
            <person name="Alfaro M."/>
            <person name="Sun H."/>
            <person name="Tritt A."/>
            <person name="Yoshinaga Y."/>
            <person name="Zwiers L.-H."/>
            <person name="Turgeon B."/>
            <person name="Goodwin S."/>
            <person name="Spatafora J."/>
            <person name="Crous P."/>
            <person name="Grigoriev I."/>
        </authorList>
    </citation>
    <scope>NUCLEOTIDE SEQUENCE</scope>
    <source>
        <strain evidence="9">CBS 690.94</strain>
    </source>
</reference>
<proteinExistence type="predicted"/>
<feature type="transmembrane region" description="Helical" evidence="7">
    <location>
        <begin position="108"/>
        <end position="125"/>
    </location>
</feature>
<dbReference type="PANTHER" id="PTHR23501">
    <property type="entry name" value="MAJOR FACILITATOR SUPERFAMILY"/>
    <property type="match status" value="1"/>
</dbReference>
<feature type="transmembrane region" description="Helical" evidence="7">
    <location>
        <begin position="370"/>
        <end position="386"/>
    </location>
</feature>
<evidence type="ECO:0000256" key="4">
    <source>
        <dbReference type="ARBA" id="ARBA00022989"/>
    </source>
</evidence>
<dbReference type="Pfam" id="PF07690">
    <property type="entry name" value="MFS_1"/>
    <property type="match status" value="1"/>
</dbReference>
<feature type="transmembrane region" description="Helical" evidence="7">
    <location>
        <begin position="265"/>
        <end position="283"/>
    </location>
</feature>
<dbReference type="InterPro" id="IPR036259">
    <property type="entry name" value="MFS_trans_sf"/>
</dbReference>
<dbReference type="SUPFAM" id="SSF103473">
    <property type="entry name" value="MFS general substrate transporter"/>
    <property type="match status" value="1"/>
</dbReference>
<keyword evidence="3 7" id="KW-0812">Transmembrane</keyword>
<keyword evidence="4 7" id="KW-1133">Transmembrane helix</keyword>
<feature type="transmembrane region" description="Helical" evidence="7">
    <location>
        <begin position="194"/>
        <end position="213"/>
    </location>
</feature>
<keyword evidence="5 7" id="KW-0472">Membrane</keyword>
<evidence type="ECO:0000256" key="5">
    <source>
        <dbReference type="ARBA" id="ARBA00023136"/>
    </source>
</evidence>
<feature type="transmembrane region" description="Helical" evidence="7">
    <location>
        <begin position="233"/>
        <end position="253"/>
    </location>
</feature>
<feature type="transmembrane region" description="Helical" evidence="7">
    <location>
        <begin position="392"/>
        <end position="414"/>
    </location>
</feature>
<feature type="transmembrane region" description="Helical" evidence="7">
    <location>
        <begin position="338"/>
        <end position="358"/>
    </location>
</feature>
<name>A0A9P4PU75_9PLEO</name>
<evidence type="ECO:0000256" key="7">
    <source>
        <dbReference type="SAM" id="Phobius"/>
    </source>
</evidence>
<feature type="transmembrane region" description="Helical" evidence="7">
    <location>
        <begin position="165"/>
        <end position="188"/>
    </location>
</feature>
<keyword evidence="2" id="KW-0813">Transport</keyword>
<feature type="transmembrane region" description="Helical" evidence="7">
    <location>
        <begin position="131"/>
        <end position="153"/>
    </location>
</feature>
<feature type="transmembrane region" description="Helical" evidence="7">
    <location>
        <begin position="426"/>
        <end position="452"/>
    </location>
</feature>
<evidence type="ECO:0000313" key="9">
    <source>
        <dbReference type="EMBL" id="KAF2449024.1"/>
    </source>
</evidence>
<keyword evidence="10" id="KW-1185">Reference proteome</keyword>